<feature type="transmembrane region" description="Helical" evidence="1">
    <location>
        <begin position="51"/>
        <end position="72"/>
    </location>
</feature>
<keyword evidence="1" id="KW-1133">Transmembrane helix</keyword>
<proteinExistence type="predicted"/>
<name>A0A1A9UQR5_GLOAU</name>
<evidence type="ECO:0000313" key="3">
    <source>
        <dbReference type="Proteomes" id="UP000078200"/>
    </source>
</evidence>
<protein>
    <submittedName>
        <fullName evidence="2">Uncharacterized protein</fullName>
    </submittedName>
</protein>
<keyword evidence="1" id="KW-0812">Transmembrane</keyword>
<dbReference type="AlphaFoldDB" id="A0A1A9UQR5"/>
<evidence type="ECO:0000256" key="1">
    <source>
        <dbReference type="SAM" id="Phobius"/>
    </source>
</evidence>
<keyword evidence="1" id="KW-0472">Membrane</keyword>
<organism evidence="2 3">
    <name type="scientific">Glossina austeni</name>
    <name type="common">Savannah tsetse fly</name>
    <dbReference type="NCBI Taxonomy" id="7395"/>
    <lineage>
        <taxon>Eukaryota</taxon>
        <taxon>Metazoa</taxon>
        <taxon>Ecdysozoa</taxon>
        <taxon>Arthropoda</taxon>
        <taxon>Hexapoda</taxon>
        <taxon>Insecta</taxon>
        <taxon>Pterygota</taxon>
        <taxon>Neoptera</taxon>
        <taxon>Endopterygota</taxon>
        <taxon>Diptera</taxon>
        <taxon>Brachycera</taxon>
        <taxon>Muscomorpha</taxon>
        <taxon>Hippoboscoidea</taxon>
        <taxon>Glossinidae</taxon>
        <taxon>Glossina</taxon>
    </lineage>
</organism>
<accession>A0A1A9UQR5</accession>
<keyword evidence="3" id="KW-1185">Reference proteome</keyword>
<reference evidence="2" key="1">
    <citation type="submission" date="2020-05" db="UniProtKB">
        <authorList>
            <consortium name="EnsemblMetazoa"/>
        </authorList>
    </citation>
    <scope>IDENTIFICATION</scope>
    <source>
        <strain evidence="2">TTRI</strain>
    </source>
</reference>
<sequence>MPMISWERIVDAIDFCLQIKFFIAFTCKRVDGGDTTKHICMVARRNSSRLAFKSFGSLGATVVVGEVIAICFRGLMRLFKLLEEVVRDGGGGEDEVTVVVGIKGFKLRTTLKDMPRPVANAGCGGGMPACRTRDELSSGSGIT</sequence>
<dbReference type="Proteomes" id="UP000078200">
    <property type="component" value="Unassembled WGS sequence"/>
</dbReference>
<evidence type="ECO:0000313" key="2">
    <source>
        <dbReference type="EnsemblMetazoa" id="GAUT012344-PA"/>
    </source>
</evidence>
<dbReference type="EnsemblMetazoa" id="GAUT012344-RA">
    <property type="protein sequence ID" value="GAUT012344-PA"/>
    <property type="gene ID" value="GAUT012344"/>
</dbReference>
<dbReference type="VEuPathDB" id="VectorBase:GAUT012344"/>